<evidence type="ECO:0000313" key="2">
    <source>
        <dbReference type="EMBL" id="KAF8657731.1"/>
    </source>
</evidence>
<organism evidence="2 3">
    <name type="scientific">Digitaria exilis</name>
    <dbReference type="NCBI Taxonomy" id="1010633"/>
    <lineage>
        <taxon>Eukaryota</taxon>
        <taxon>Viridiplantae</taxon>
        <taxon>Streptophyta</taxon>
        <taxon>Embryophyta</taxon>
        <taxon>Tracheophyta</taxon>
        <taxon>Spermatophyta</taxon>
        <taxon>Magnoliopsida</taxon>
        <taxon>Liliopsida</taxon>
        <taxon>Poales</taxon>
        <taxon>Poaceae</taxon>
        <taxon>PACMAD clade</taxon>
        <taxon>Panicoideae</taxon>
        <taxon>Panicodae</taxon>
        <taxon>Paniceae</taxon>
        <taxon>Anthephorinae</taxon>
        <taxon>Digitaria</taxon>
    </lineage>
</organism>
<comment type="caution">
    <text evidence="2">The sequence shown here is derived from an EMBL/GenBank/DDBJ whole genome shotgun (WGS) entry which is preliminary data.</text>
</comment>
<evidence type="ECO:0000313" key="3">
    <source>
        <dbReference type="Proteomes" id="UP000636709"/>
    </source>
</evidence>
<proteinExistence type="predicted"/>
<gene>
    <name evidence="2" type="ORF">HU200_059891</name>
</gene>
<dbReference type="Gramene" id="Dexi2B01G0016730.1">
    <property type="protein sequence ID" value="Dexi2B01G0016730.1:cds"/>
    <property type="gene ID" value="Dexi2B01G0016730"/>
</dbReference>
<dbReference type="OrthoDB" id="993453at2759"/>
<dbReference type="PANTHER" id="PTHR34807">
    <property type="entry name" value="OS08G0270800 PROTEIN"/>
    <property type="match status" value="1"/>
</dbReference>
<dbReference type="EMBL" id="JACEFO010002487">
    <property type="protein sequence ID" value="KAF8657731.1"/>
    <property type="molecule type" value="Genomic_DNA"/>
</dbReference>
<evidence type="ECO:0000256" key="1">
    <source>
        <dbReference type="SAM" id="MobiDB-lite"/>
    </source>
</evidence>
<dbReference type="Proteomes" id="UP000636709">
    <property type="component" value="Unassembled WGS sequence"/>
</dbReference>
<keyword evidence="3" id="KW-1185">Reference proteome</keyword>
<name>A0A835AAR9_9POAL</name>
<sequence>MDDDIGGEPGRKGDALLTPPPPPRGPGLRSPSSPSPSGSGLLPSPSSSSAAAVLALPASRDPAATSPGAGFLATPRLAGEMDGGGEALLVRRSKGKKRAGERDSGAGGSRFRSLWRDYNDLLAETEAKKKRLVSANRTKHALLAEIKFLRMKYKCFVKVNSQKTHYKLKKQARYIPSPLGRGPGFTGHDTAGAEGPSSSKTPNFDLNQGSAMNDEGNDCQGPRGHLEPDNFDQVGVDEEMIAADVKLSVCRDAGNSPASDDKRTIPWQDRLALKA</sequence>
<dbReference type="AlphaFoldDB" id="A0A835AAR9"/>
<dbReference type="PANTHER" id="PTHR34807:SF16">
    <property type="entry name" value="OS09G0421500 PROTEIN"/>
    <property type="match status" value="1"/>
</dbReference>
<feature type="region of interest" description="Disordered" evidence="1">
    <location>
        <begin position="251"/>
        <end position="275"/>
    </location>
</feature>
<protein>
    <submittedName>
        <fullName evidence="2">Uncharacterized protein</fullName>
    </submittedName>
</protein>
<feature type="compositionally biased region" description="Polar residues" evidence="1">
    <location>
        <begin position="196"/>
        <end position="211"/>
    </location>
</feature>
<feature type="compositionally biased region" description="Low complexity" evidence="1">
    <location>
        <begin position="26"/>
        <end position="60"/>
    </location>
</feature>
<feature type="region of interest" description="Disordered" evidence="1">
    <location>
        <begin position="175"/>
        <end position="231"/>
    </location>
</feature>
<reference evidence="2" key="1">
    <citation type="submission" date="2020-07" db="EMBL/GenBank/DDBJ databases">
        <title>Genome sequence and genetic diversity analysis of an under-domesticated orphan crop, white fonio (Digitaria exilis).</title>
        <authorList>
            <person name="Bennetzen J.L."/>
            <person name="Chen S."/>
            <person name="Ma X."/>
            <person name="Wang X."/>
            <person name="Yssel A.E.J."/>
            <person name="Chaluvadi S.R."/>
            <person name="Johnson M."/>
            <person name="Gangashetty P."/>
            <person name="Hamidou F."/>
            <person name="Sanogo M.D."/>
            <person name="Zwaenepoel A."/>
            <person name="Wallace J."/>
            <person name="Van De Peer Y."/>
            <person name="Van Deynze A."/>
        </authorList>
    </citation>
    <scope>NUCLEOTIDE SEQUENCE</scope>
    <source>
        <tissue evidence="2">Leaves</tissue>
    </source>
</reference>
<accession>A0A835AAR9</accession>
<feature type="region of interest" description="Disordered" evidence="1">
    <location>
        <begin position="1"/>
        <end position="110"/>
    </location>
</feature>